<name>A0ABT5D530_9BACT</name>
<proteinExistence type="predicted"/>
<protein>
    <submittedName>
        <fullName evidence="2">Uncharacterized protein</fullName>
    </submittedName>
</protein>
<gene>
    <name evidence="2" type="ORF">POL68_09845</name>
</gene>
<dbReference type="EMBL" id="JAQNDM010000002">
    <property type="protein sequence ID" value="MDC0708769.1"/>
    <property type="molecule type" value="Genomic_DNA"/>
</dbReference>
<comment type="caution">
    <text evidence="2">The sequence shown here is derived from an EMBL/GenBank/DDBJ whole genome shotgun (WGS) entry which is preliminary data.</text>
</comment>
<dbReference type="Proteomes" id="UP001221838">
    <property type="component" value="Unassembled WGS sequence"/>
</dbReference>
<evidence type="ECO:0000256" key="1">
    <source>
        <dbReference type="SAM" id="MobiDB-lite"/>
    </source>
</evidence>
<keyword evidence="3" id="KW-1185">Reference proteome</keyword>
<evidence type="ECO:0000313" key="3">
    <source>
        <dbReference type="Proteomes" id="UP001221838"/>
    </source>
</evidence>
<sequence length="157" mass="16937">MATKPRKSKARTEAPPTPPPTPSNAETKSPIEDKNEKAEQYVSIAAEMGFIGRAVDGAVLLTDALAEDAAFSSDATERIPPAVIAVLGLVHARLDQVQRVLRGSSDPKRIMAPHNLTGAPGPEEDPDVTLSVWNHSQRVVYHSRELHMAETEKEIAA</sequence>
<dbReference type="RefSeq" id="WP_272136757.1">
    <property type="nucleotide sequence ID" value="NZ_JAQNDM010000002.1"/>
</dbReference>
<evidence type="ECO:0000313" key="2">
    <source>
        <dbReference type="EMBL" id="MDC0708769.1"/>
    </source>
</evidence>
<accession>A0ABT5D530</accession>
<reference evidence="2 3" key="1">
    <citation type="submission" date="2022-11" db="EMBL/GenBank/DDBJ databases">
        <title>Minimal conservation of predation-associated metabolite biosynthetic gene clusters underscores biosynthetic potential of Myxococcota including descriptions for ten novel species: Archangium lansinium sp. nov., Myxococcus landrumus sp. nov., Nannocystis bai.</title>
        <authorList>
            <person name="Ahearne A."/>
            <person name="Stevens C."/>
            <person name="Dowd S."/>
        </authorList>
    </citation>
    <scope>NUCLEOTIDE SEQUENCE [LARGE SCALE GENOMIC DNA]</scope>
    <source>
        <strain evidence="2 3">NCWAL01</strain>
    </source>
</reference>
<feature type="region of interest" description="Disordered" evidence="1">
    <location>
        <begin position="1"/>
        <end position="38"/>
    </location>
</feature>
<organism evidence="2 3">
    <name type="scientific">Stigmatella ashevillensis</name>
    <dbReference type="NCBI Taxonomy" id="2995309"/>
    <lineage>
        <taxon>Bacteria</taxon>
        <taxon>Pseudomonadati</taxon>
        <taxon>Myxococcota</taxon>
        <taxon>Myxococcia</taxon>
        <taxon>Myxococcales</taxon>
        <taxon>Cystobacterineae</taxon>
        <taxon>Archangiaceae</taxon>
        <taxon>Stigmatella</taxon>
    </lineage>
</organism>
<feature type="compositionally biased region" description="Basic and acidic residues" evidence="1">
    <location>
        <begin position="29"/>
        <end position="38"/>
    </location>
</feature>